<evidence type="ECO:0000256" key="2">
    <source>
        <dbReference type="SAM" id="Phobius"/>
    </source>
</evidence>
<dbReference type="AlphaFoldDB" id="A0A2S6GKP9"/>
<evidence type="ECO:0000313" key="3">
    <source>
        <dbReference type="EMBL" id="PPK65789.1"/>
    </source>
</evidence>
<organism evidence="3 4">
    <name type="scientific">Actinokineospora auranticolor</name>
    <dbReference type="NCBI Taxonomy" id="155976"/>
    <lineage>
        <taxon>Bacteria</taxon>
        <taxon>Bacillati</taxon>
        <taxon>Actinomycetota</taxon>
        <taxon>Actinomycetes</taxon>
        <taxon>Pseudonocardiales</taxon>
        <taxon>Pseudonocardiaceae</taxon>
        <taxon>Actinokineospora</taxon>
    </lineage>
</organism>
<keyword evidence="2" id="KW-1133">Transmembrane helix</keyword>
<comment type="caution">
    <text evidence="3">The sequence shown here is derived from an EMBL/GenBank/DDBJ whole genome shotgun (WGS) entry which is preliminary data.</text>
</comment>
<dbReference type="PANTHER" id="PTHR35007">
    <property type="entry name" value="INTEGRAL MEMBRANE PROTEIN-RELATED"/>
    <property type="match status" value="1"/>
</dbReference>
<proteinExistence type="predicted"/>
<gene>
    <name evidence="3" type="ORF">CLV40_11249</name>
</gene>
<protein>
    <submittedName>
        <fullName evidence="3">Tight adherence protein B</fullName>
    </submittedName>
</protein>
<name>A0A2S6GKP9_9PSEU</name>
<keyword evidence="4" id="KW-1185">Reference proteome</keyword>
<feature type="transmembrane region" description="Helical" evidence="2">
    <location>
        <begin position="185"/>
        <end position="209"/>
    </location>
</feature>
<feature type="region of interest" description="Disordered" evidence="1">
    <location>
        <begin position="21"/>
        <end position="43"/>
    </location>
</feature>
<dbReference type="Proteomes" id="UP000239203">
    <property type="component" value="Unassembled WGS sequence"/>
</dbReference>
<keyword evidence="2" id="KW-0812">Transmembrane</keyword>
<dbReference type="EMBL" id="PTIX01000012">
    <property type="protein sequence ID" value="PPK65789.1"/>
    <property type="molecule type" value="Genomic_DNA"/>
</dbReference>
<evidence type="ECO:0000313" key="4">
    <source>
        <dbReference type="Proteomes" id="UP000239203"/>
    </source>
</evidence>
<reference evidence="3 4" key="1">
    <citation type="submission" date="2018-02" db="EMBL/GenBank/DDBJ databases">
        <title>Genomic Encyclopedia of Archaeal and Bacterial Type Strains, Phase II (KMG-II): from individual species to whole genera.</title>
        <authorList>
            <person name="Goeker M."/>
        </authorList>
    </citation>
    <scope>NUCLEOTIDE SEQUENCE [LARGE SCALE GENOMIC DNA]</scope>
    <source>
        <strain evidence="3 4">YU 961-1</strain>
    </source>
</reference>
<sequence length="254" mass="26926">MVPLFFLTLATLAWQPRAARPQQRLRNLAHRKRPPFRLPRPTMPTSTALAAATGWFLLGPAGAISAALLAAITWHRHRAKNEIRTRLHNLDSTSEAIKGFVAELTAGAHPAHAAERAAEDATHPGAQVLQTLATSLRLGAPATEIPNAGLAHAWQLANRHGLPLADVLGPLADDLQRRARFGRQVLAKMAGARTSASILACLPLLGFVAGESVGAHPYETLAHTATGQILLATGAILACAGILWTNRLTEAAIT</sequence>
<feature type="transmembrane region" description="Helical" evidence="2">
    <location>
        <begin position="221"/>
        <end position="244"/>
    </location>
</feature>
<keyword evidence="2" id="KW-0472">Membrane</keyword>
<dbReference type="OrthoDB" id="3712305at2"/>
<accession>A0A2S6GKP9</accession>
<dbReference type="PANTHER" id="PTHR35007:SF4">
    <property type="entry name" value="CONSERVED TRANSMEMBRANE PROTEIN-RELATED"/>
    <property type="match status" value="1"/>
</dbReference>
<feature type="transmembrane region" description="Helical" evidence="2">
    <location>
        <begin position="48"/>
        <end position="74"/>
    </location>
</feature>
<evidence type="ECO:0000256" key="1">
    <source>
        <dbReference type="SAM" id="MobiDB-lite"/>
    </source>
</evidence>